<name>A0ABI7YZ45_FELCA</name>
<evidence type="ECO:0000256" key="3">
    <source>
        <dbReference type="ARBA" id="ARBA00023274"/>
    </source>
</evidence>
<evidence type="ECO:0000313" key="5">
    <source>
        <dbReference type="Ensembl" id="ENSFCTP00005039935.1"/>
    </source>
</evidence>
<evidence type="ECO:0000256" key="4">
    <source>
        <dbReference type="SAM" id="MobiDB-lite"/>
    </source>
</evidence>
<dbReference type="PANTHER" id="PTHR11205">
    <property type="entry name" value="RIBOSOMAL PROTEIN S7"/>
    <property type="match status" value="1"/>
</dbReference>
<dbReference type="InterPro" id="IPR036823">
    <property type="entry name" value="Ribosomal_uS7_dom_sf"/>
</dbReference>
<dbReference type="InterPro" id="IPR000235">
    <property type="entry name" value="Ribosomal_uS7"/>
</dbReference>
<accession>A0ABI7YZ45</accession>
<keyword evidence="2" id="KW-0689">Ribosomal protein</keyword>
<comment type="similarity">
    <text evidence="1">Belongs to the universal ribosomal protein uS7 family.</text>
</comment>
<dbReference type="Proteomes" id="UP000823872">
    <property type="component" value="Chromosome B1"/>
</dbReference>
<dbReference type="Gene3D" id="1.10.455.10">
    <property type="entry name" value="Ribosomal protein S7 domain"/>
    <property type="match status" value="1"/>
</dbReference>
<sequence length="208" mass="23457">MVRTGQVKWLLPGTTVIPSHAFKVTEWEMWSSNDGQMSAVSLKDYIAVKQNVPKYLSRTWRPAVESLTNPMMLHSHNNSKQLMTLPVAKCTLEIIYLLTGGKPHITPLTAQVLVHVIIHRFWEDSTRTGRTRTGKHQATDVSPLRRGNQGSSNSYAIKKHELESVLRSNHWSPGCGPDKPNCPPQSGWKQNLVSVLREIPEVILNFCK</sequence>
<dbReference type="SUPFAM" id="SSF47973">
    <property type="entry name" value="Ribosomal protein S7"/>
    <property type="match status" value="1"/>
</dbReference>
<evidence type="ECO:0000313" key="6">
    <source>
        <dbReference type="Proteomes" id="UP000823872"/>
    </source>
</evidence>
<feature type="region of interest" description="Disordered" evidence="4">
    <location>
        <begin position="128"/>
        <end position="153"/>
    </location>
</feature>
<dbReference type="Ensembl" id="ENSFCTT00005054257.1">
    <property type="protein sequence ID" value="ENSFCTP00005039935.1"/>
    <property type="gene ID" value="ENSFCTG00005018856.1"/>
</dbReference>
<organism evidence="5 6">
    <name type="scientific">Felis catus</name>
    <name type="common">Cat</name>
    <name type="synonym">Felis silvestris catus</name>
    <dbReference type="NCBI Taxonomy" id="9685"/>
    <lineage>
        <taxon>Eukaryota</taxon>
        <taxon>Metazoa</taxon>
        <taxon>Chordata</taxon>
        <taxon>Craniata</taxon>
        <taxon>Vertebrata</taxon>
        <taxon>Euteleostomi</taxon>
        <taxon>Mammalia</taxon>
        <taxon>Eutheria</taxon>
        <taxon>Laurasiatheria</taxon>
        <taxon>Carnivora</taxon>
        <taxon>Feliformia</taxon>
        <taxon>Felidae</taxon>
        <taxon>Felinae</taxon>
        <taxon>Felis</taxon>
    </lineage>
</organism>
<keyword evidence="6" id="KW-1185">Reference proteome</keyword>
<gene>
    <name evidence="5" type="primary">ORMDL3</name>
</gene>
<reference evidence="5" key="3">
    <citation type="submission" date="2025-09" db="UniProtKB">
        <authorList>
            <consortium name="Ensembl"/>
        </authorList>
    </citation>
    <scope>IDENTIFICATION</scope>
    <source>
        <strain evidence="5">breed Abyssinian</strain>
    </source>
</reference>
<reference evidence="5 6" key="1">
    <citation type="submission" date="2021-02" db="EMBL/GenBank/DDBJ databases">
        <title>Safari Cat Assemblies.</title>
        <authorList>
            <person name="Bredemeyer K.R."/>
            <person name="Murphy W.J."/>
        </authorList>
    </citation>
    <scope>NUCLEOTIDE SEQUENCE [LARGE SCALE GENOMIC DNA]</scope>
</reference>
<evidence type="ECO:0000256" key="2">
    <source>
        <dbReference type="ARBA" id="ARBA00022980"/>
    </source>
</evidence>
<keyword evidence="3" id="KW-0687">Ribonucleoprotein</keyword>
<proteinExistence type="inferred from homology"/>
<evidence type="ECO:0000256" key="1">
    <source>
        <dbReference type="ARBA" id="ARBA00007151"/>
    </source>
</evidence>
<protein>
    <submittedName>
        <fullName evidence="5">Uncharacterized protein</fullName>
    </submittedName>
</protein>
<reference evidence="5" key="2">
    <citation type="submission" date="2025-08" db="UniProtKB">
        <authorList>
            <consortium name="Ensembl"/>
        </authorList>
    </citation>
    <scope>IDENTIFICATION</scope>
    <source>
        <strain evidence="5">breed Abyssinian</strain>
    </source>
</reference>